<keyword evidence="2" id="KW-1185">Reference proteome</keyword>
<evidence type="ECO:0000313" key="2">
    <source>
        <dbReference type="Proteomes" id="UP001057402"/>
    </source>
</evidence>
<comment type="caution">
    <text evidence="1">The sequence shown here is derived from an EMBL/GenBank/DDBJ whole genome shotgun (WGS) entry which is preliminary data.</text>
</comment>
<dbReference type="EMBL" id="CM042886">
    <property type="protein sequence ID" value="KAI4340530.1"/>
    <property type="molecule type" value="Genomic_DNA"/>
</dbReference>
<protein>
    <submittedName>
        <fullName evidence="1">Uncharacterized protein</fullName>
    </submittedName>
</protein>
<sequence>MFNKLDAAQKDQEVKFANTLREENDELRGRVEEFKASSRSAEVVPSVDYQKQLGEEIEKKRKLSEEVERLQRLQQGGLSSNRDCGDSANGKISTPGPQDGTAHGTTGRSGKNRCRSSGSDMGGKVDTTVSRLEKDSHQVVASLDAQEDNEEPDCCVRAKDIGGELLGEHSTTECLFRVLLQHALSLNFSIAQGVGICITNLHETTGYAFTLRCLRNNGRVELMYKMLSLGTLERIAPEWMREVIKFSISMFPVFFQPIANTTKSPGAYR</sequence>
<organism evidence="1 2">
    <name type="scientific">Melastoma candidum</name>
    <dbReference type="NCBI Taxonomy" id="119954"/>
    <lineage>
        <taxon>Eukaryota</taxon>
        <taxon>Viridiplantae</taxon>
        <taxon>Streptophyta</taxon>
        <taxon>Embryophyta</taxon>
        <taxon>Tracheophyta</taxon>
        <taxon>Spermatophyta</taxon>
        <taxon>Magnoliopsida</taxon>
        <taxon>eudicotyledons</taxon>
        <taxon>Gunneridae</taxon>
        <taxon>Pentapetalae</taxon>
        <taxon>rosids</taxon>
        <taxon>malvids</taxon>
        <taxon>Myrtales</taxon>
        <taxon>Melastomataceae</taxon>
        <taxon>Melastomatoideae</taxon>
        <taxon>Melastomateae</taxon>
        <taxon>Melastoma</taxon>
    </lineage>
</organism>
<gene>
    <name evidence="1" type="ORF">MLD38_025356</name>
</gene>
<dbReference type="Proteomes" id="UP001057402">
    <property type="component" value="Chromosome 7"/>
</dbReference>
<proteinExistence type="predicted"/>
<accession>A0ACB9NW26</accession>
<evidence type="ECO:0000313" key="1">
    <source>
        <dbReference type="EMBL" id="KAI4340530.1"/>
    </source>
</evidence>
<reference evidence="2" key="1">
    <citation type="journal article" date="2023" name="Front. Plant Sci.">
        <title>Chromosomal-level genome assembly of Melastoma candidum provides insights into trichome evolution.</title>
        <authorList>
            <person name="Zhong Y."/>
            <person name="Wu W."/>
            <person name="Sun C."/>
            <person name="Zou P."/>
            <person name="Liu Y."/>
            <person name="Dai S."/>
            <person name="Zhou R."/>
        </authorList>
    </citation>
    <scope>NUCLEOTIDE SEQUENCE [LARGE SCALE GENOMIC DNA]</scope>
</reference>
<name>A0ACB9NW26_9MYRT</name>